<evidence type="ECO:0000313" key="1">
    <source>
        <dbReference type="EMBL" id="OEH73862.1"/>
    </source>
</evidence>
<dbReference type="InParanoid" id="A0A1D3CRR5"/>
<organism evidence="1 2">
    <name type="scientific">Cyclospora cayetanensis</name>
    <dbReference type="NCBI Taxonomy" id="88456"/>
    <lineage>
        <taxon>Eukaryota</taxon>
        <taxon>Sar</taxon>
        <taxon>Alveolata</taxon>
        <taxon>Apicomplexa</taxon>
        <taxon>Conoidasida</taxon>
        <taxon>Coccidia</taxon>
        <taxon>Eucoccidiorida</taxon>
        <taxon>Eimeriorina</taxon>
        <taxon>Eimeriidae</taxon>
        <taxon>Cyclospora</taxon>
    </lineage>
</organism>
<sequence length="87" mass="9746">MEVGELYNQRATAALSPAFLFFYLSLNWPKVCDEATLAAKAFKAANLDKEAAALRLCSNTEDQMGKALEAWRLLEQEGRHDRLLADN</sequence>
<proteinExistence type="predicted"/>
<keyword evidence="2" id="KW-1185">Reference proteome</keyword>
<accession>A0A1D3CRR5</accession>
<dbReference type="EMBL" id="JROU02002221">
    <property type="protein sequence ID" value="OEH73862.1"/>
    <property type="molecule type" value="Genomic_DNA"/>
</dbReference>
<evidence type="ECO:0000313" key="2">
    <source>
        <dbReference type="Proteomes" id="UP000095192"/>
    </source>
</evidence>
<reference evidence="1 2" key="1">
    <citation type="journal article" date="2016" name="BMC Genomics">
        <title>Comparative genomics reveals Cyclospora cayetanensis possesses coccidia-like metabolism and invasion components but unique surface antigens.</title>
        <authorList>
            <person name="Liu S."/>
            <person name="Wang L."/>
            <person name="Zheng H."/>
            <person name="Xu Z."/>
            <person name="Roellig D.M."/>
            <person name="Li N."/>
            <person name="Frace M.A."/>
            <person name="Tang K."/>
            <person name="Arrowood M.J."/>
            <person name="Moss D.M."/>
            <person name="Zhang L."/>
            <person name="Feng Y."/>
            <person name="Xiao L."/>
        </authorList>
    </citation>
    <scope>NUCLEOTIDE SEQUENCE [LARGE SCALE GENOMIC DNA]</scope>
    <source>
        <strain evidence="1 2">CHN_HEN01</strain>
    </source>
</reference>
<dbReference type="Proteomes" id="UP000095192">
    <property type="component" value="Unassembled WGS sequence"/>
</dbReference>
<dbReference type="AlphaFoldDB" id="A0A1D3CRR5"/>
<protein>
    <submittedName>
        <fullName evidence="1">Uncharacterized protein</fullName>
    </submittedName>
</protein>
<comment type="caution">
    <text evidence="1">The sequence shown here is derived from an EMBL/GenBank/DDBJ whole genome shotgun (WGS) entry which is preliminary data.</text>
</comment>
<name>A0A1D3CRR5_9EIME</name>
<dbReference type="VEuPathDB" id="ToxoDB:cyc_05214"/>
<gene>
    <name evidence="1" type="ORF">cyc_05214</name>
</gene>